<keyword evidence="6" id="KW-0812">Transmembrane</keyword>
<reference evidence="8" key="1">
    <citation type="submission" date="2018-05" db="EMBL/GenBank/DDBJ databases">
        <authorList>
            <person name="Lanie J.A."/>
            <person name="Ng W.-L."/>
            <person name="Kazmierczak K.M."/>
            <person name="Andrzejewski T.M."/>
            <person name="Davidsen T.M."/>
            <person name="Wayne K.J."/>
            <person name="Tettelin H."/>
            <person name="Glass J.I."/>
            <person name="Rusch D."/>
            <person name="Podicherti R."/>
            <person name="Tsui H.-C.T."/>
            <person name="Winkler M.E."/>
        </authorList>
    </citation>
    <scope>NUCLEOTIDE SEQUENCE</scope>
</reference>
<evidence type="ECO:0000256" key="6">
    <source>
        <dbReference type="SAM" id="Phobius"/>
    </source>
</evidence>
<proteinExistence type="predicted"/>
<organism evidence="8">
    <name type="scientific">marine metagenome</name>
    <dbReference type="NCBI Taxonomy" id="408172"/>
    <lineage>
        <taxon>unclassified sequences</taxon>
        <taxon>metagenomes</taxon>
        <taxon>ecological metagenomes</taxon>
    </lineage>
</organism>
<protein>
    <recommendedName>
        <fullName evidence="7">4Fe-4S ferredoxin-type domain-containing protein</fullName>
    </recommendedName>
</protein>
<evidence type="ECO:0000313" key="8">
    <source>
        <dbReference type="EMBL" id="SVA42385.1"/>
    </source>
</evidence>
<dbReference type="InterPro" id="IPR017896">
    <property type="entry name" value="4Fe4S_Fe-S-bd"/>
</dbReference>
<sequence length="664" mass="73931">MDPFHPYFGIEWYWLLGAWAALSIGAHMWQVGYIVRLIRLGGPDDRFNAWPVRMREFLRDWLGQRKVIEDRLAGGAHALIFWGFLLLVSDVLDLGTGGMLAIFLEDIYLKDFWNIVVDIGYLLAGTGITIALYRRVVLRPAKLRGASIEGELILLAIMGIILTAFLLEGAAMIDSEGALAERDGWEPVGALFASFMINMDPAMLQTWVDASFWLHMLLIGGFLVEIPQTKHSHLLGTIPNVLFQDHAPLGKQKPLQMAPNGLAVSTDDLDIENLSLGVSKYSDFSWRQLSDGWACTACARCQDVCPAFASGKGLNPMQIIFDVKDYGWEHGRQLLAGETPEESLIDRFSEEAIWACTTCFACVDACPVHIEHVPKLTDARRHLVMEAAQFPDELQGVFENLERNSNPWGFGAHTRSDWAEGMELKVGEPAEYLFYVGCAGSFDNRNKQVSRTLAHLMQQAGVDFSILGEAEMCNGDLARRSGNEFLFQMLAEMNVATLQEAGVQKIVTACPHCFHTIGKEYGDYGGDFEVIHHTQLLAELREQGKLKISDRNTTLTYHDPCYMGRIDDSHEAPRKALGGDILEMHRCRDKTFCCGAGGARMWVEEDADKRVNLIRAQEALDTGADEVGTGCPFCMTMLTDGMKTLGSETQVRDISEIMAEQLEA</sequence>
<evidence type="ECO:0000256" key="1">
    <source>
        <dbReference type="ARBA" id="ARBA00022485"/>
    </source>
</evidence>
<dbReference type="Gene3D" id="1.10.1060.10">
    <property type="entry name" value="Alpha-helical ferredoxin"/>
    <property type="match status" value="1"/>
</dbReference>
<evidence type="ECO:0000259" key="7">
    <source>
        <dbReference type="PROSITE" id="PS51379"/>
    </source>
</evidence>
<dbReference type="InterPro" id="IPR009051">
    <property type="entry name" value="Helical_ferredxn"/>
</dbReference>
<feature type="transmembrane region" description="Helical" evidence="6">
    <location>
        <begin position="12"/>
        <end position="29"/>
    </location>
</feature>
<dbReference type="SUPFAM" id="SSF46548">
    <property type="entry name" value="alpha-helical ferredoxin"/>
    <property type="match status" value="1"/>
</dbReference>
<dbReference type="Pfam" id="PF13237">
    <property type="entry name" value="Fer4_10"/>
    <property type="match status" value="1"/>
</dbReference>
<accession>A0A381VQ03</accession>
<keyword evidence="6" id="KW-1133">Transmembrane helix</keyword>
<keyword evidence="1" id="KW-0004">4Fe-4S</keyword>
<dbReference type="PROSITE" id="PS00198">
    <property type="entry name" value="4FE4S_FER_1"/>
    <property type="match status" value="2"/>
</dbReference>
<keyword evidence="2" id="KW-0479">Metal-binding</keyword>
<gene>
    <name evidence="8" type="ORF">METZ01_LOCUS95239</name>
</gene>
<dbReference type="InterPro" id="IPR036197">
    <property type="entry name" value="NarG-like_sf"/>
</dbReference>
<keyword evidence="5" id="KW-0411">Iron-sulfur</keyword>
<dbReference type="GO" id="GO:0046872">
    <property type="term" value="F:metal ion binding"/>
    <property type="evidence" value="ECO:0007669"/>
    <property type="project" value="UniProtKB-KW"/>
</dbReference>
<evidence type="ECO:0000256" key="2">
    <source>
        <dbReference type="ARBA" id="ARBA00022723"/>
    </source>
</evidence>
<dbReference type="InterPro" id="IPR051460">
    <property type="entry name" value="HdrC_iron-sulfur_subunit"/>
</dbReference>
<feature type="domain" description="4Fe-4S ferredoxin-type" evidence="7">
    <location>
        <begin position="286"/>
        <end position="315"/>
    </location>
</feature>
<dbReference type="PANTHER" id="PTHR43255:SF1">
    <property type="entry name" value="IRON-SULFUR-BINDING OXIDOREDUCTASE FADF-RELATED"/>
    <property type="match status" value="1"/>
</dbReference>
<dbReference type="AlphaFoldDB" id="A0A381VQ03"/>
<dbReference type="GO" id="GO:0005886">
    <property type="term" value="C:plasma membrane"/>
    <property type="evidence" value="ECO:0007669"/>
    <property type="project" value="TreeGrafter"/>
</dbReference>
<keyword evidence="4" id="KW-0408">Iron</keyword>
<evidence type="ECO:0000256" key="4">
    <source>
        <dbReference type="ARBA" id="ARBA00023004"/>
    </source>
</evidence>
<feature type="transmembrane region" description="Helical" evidence="6">
    <location>
        <begin position="152"/>
        <end position="173"/>
    </location>
</feature>
<dbReference type="EMBL" id="UINC01009452">
    <property type="protein sequence ID" value="SVA42385.1"/>
    <property type="molecule type" value="Genomic_DNA"/>
</dbReference>
<dbReference type="InterPro" id="IPR017900">
    <property type="entry name" value="4Fe4S_Fe_S_CS"/>
</dbReference>
<feature type="transmembrane region" description="Helical" evidence="6">
    <location>
        <begin position="112"/>
        <end position="132"/>
    </location>
</feature>
<dbReference type="Pfam" id="PF02754">
    <property type="entry name" value="CCG"/>
    <property type="match status" value="2"/>
</dbReference>
<dbReference type="GO" id="GO:0051539">
    <property type="term" value="F:4 iron, 4 sulfur cluster binding"/>
    <property type="evidence" value="ECO:0007669"/>
    <property type="project" value="UniProtKB-KW"/>
</dbReference>
<dbReference type="InterPro" id="IPR004017">
    <property type="entry name" value="Cys_rich_dom"/>
</dbReference>
<name>A0A381VQ03_9ZZZZ</name>
<dbReference type="Gene3D" id="1.20.950.20">
    <property type="entry name" value="Transmembrane di-heme cytochromes, Chain C"/>
    <property type="match status" value="1"/>
</dbReference>
<evidence type="ECO:0000256" key="3">
    <source>
        <dbReference type="ARBA" id="ARBA00023002"/>
    </source>
</evidence>
<keyword evidence="3" id="KW-0560">Oxidoreductase</keyword>
<feature type="transmembrane region" description="Helical" evidence="6">
    <location>
        <begin position="72"/>
        <end position="92"/>
    </location>
</feature>
<dbReference type="GO" id="GO:0016491">
    <property type="term" value="F:oxidoreductase activity"/>
    <property type="evidence" value="ECO:0007669"/>
    <property type="project" value="UniProtKB-KW"/>
</dbReference>
<evidence type="ECO:0000256" key="5">
    <source>
        <dbReference type="ARBA" id="ARBA00023014"/>
    </source>
</evidence>
<dbReference type="PANTHER" id="PTHR43255">
    <property type="entry name" value="IRON-SULFUR-BINDING OXIDOREDUCTASE FADF-RELATED-RELATED"/>
    <property type="match status" value="1"/>
</dbReference>
<dbReference type="PROSITE" id="PS51379">
    <property type="entry name" value="4FE4S_FER_2"/>
    <property type="match status" value="1"/>
</dbReference>
<keyword evidence="6" id="KW-0472">Membrane</keyword>
<dbReference type="SUPFAM" id="SSF103501">
    <property type="entry name" value="Respiratory nitrate reductase 1 gamma chain"/>
    <property type="match status" value="1"/>
</dbReference>